<comment type="subcellular location">
    <subcellularLocation>
        <location evidence="10">Cytoplasm</location>
    </subcellularLocation>
</comment>
<dbReference type="Pfam" id="PF00117">
    <property type="entry name" value="GATase"/>
    <property type="match status" value="1"/>
</dbReference>
<keyword evidence="6 10" id="KW-0368">Histidine biosynthesis</keyword>
<evidence type="ECO:0000313" key="12">
    <source>
        <dbReference type="EMBL" id="MDY7228216.1"/>
    </source>
</evidence>
<keyword evidence="7 10" id="KW-0456">Lyase</keyword>
<reference evidence="12 13" key="1">
    <citation type="submission" date="2023-12" db="EMBL/GenBank/DDBJ databases">
        <title>the genome sequence of Hyalangium sp. s54d21.</title>
        <authorList>
            <person name="Zhang X."/>
        </authorList>
    </citation>
    <scope>NUCLEOTIDE SEQUENCE [LARGE SCALE GENOMIC DNA]</scope>
    <source>
        <strain evidence="13">s54d21</strain>
    </source>
</reference>
<comment type="caution">
    <text evidence="12">The sequence shown here is derived from an EMBL/GenBank/DDBJ whole genome shotgun (WGS) entry which is preliminary data.</text>
</comment>
<comment type="catalytic activity">
    <reaction evidence="8 10">
        <text>5-[(5-phospho-1-deoxy-D-ribulos-1-ylimino)methylamino]-1-(5-phospho-beta-D-ribosyl)imidazole-4-carboxamide + L-glutamine = D-erythro-1-(imidazol-4-yl)glycerol 3-phosphate + 5-amino-1-(5-phospho-beta-D-ribosyl)imidazole-4-carboxamide + L-glutamate + H(+)</text>
        <dbReference type="Rhea" id="RHEA:24793"/>
        <dbReference type="ChEBI" id="CHEBI:15378"/>
        <dbReference type="ChEBI" id="CHEBI:29985"/>
        <dbReference type="ChEBI" id="CHEBI:58278"/>
        <dbReference type="ChEBI" id="CHEBI:58359"/>
        <dbReference type="ChEBI" id="CHEBI:58475"/>
        <dbReference type="ChEBI" id="CHEBI:58525"/>
        <dbReference type="EC" id="4.3.2.10"/>
    </reaction>
</comment>
<dbReference type="NCBIfam" id="TIGR01855">
    <property type="entry name" value="IMP_synth_hisH"/>
    <property type="match status" value="1"/>
</dbReference>
<protein>
    <recommendedName>
        <fullName evidence="10">Imidazole glycerol phosphate synthase subunit HisH</fullName>
        <ecNumber evidence="10">4.3.2.10</ecNumber>
    </recommendedName>
    <alternativeName>
        <fullName evidence="10">IGP synthase glutaminase subunit</fullName>
        <ecNumber evidence="10">3.5.1.2</ecNumber>
    </alternativeName>
    <alternativeName>
        <fullName evidence="10">IGP synthase subunit HisH</fullName>
    </alternativeName>
    <alternativeName>
        <fullName evidence="10">ImGP synthase subunit HisH</fullName>
        <shortName evidence="10">IGPS subunit HisH</shortName>
    </alternativeName>
</protein>
<evidence type="ECO:0000256" key="7">
    <source>
        <dbReference type="ARBA" id="ARBA00023239"/>
    </source>
</evidence>
<feature type="active site" evidence="10">
    <location>
        <position position="177"/>
    </location>
</feature>
<keyword evidence="3 10" id="KW-0028">Amino-acid biosynthesis</keyword>
<feature type="active site" evidence="10">
    <location>
        <position position="179"/>
    </location>
</feature>
<dbReference type="Proteomes" id="UP001291309">
    <property type="component" value="Unassembled WGS sequence"/>
</dbReference>
<dbReference type="GO" id="GO:0016829">
    <property type="term" value="F:lyase activity"/>
    <property type="evidence" value="ECO:0007669"/>
    <property type="project" value="UniProtKB-KW"/>
</dbReference>
<name>A0ABU5H418_9BACT</name>
<evidence type="ECO:0000256" key="9">
    <source>
        <dbReference type="ARBA" id="ARBA00049534"/>
    </source>
</evidence>
<keyword evidence="5 10" id="KW-0315">Glutamine amidotransferase</keyword>
<dbReference type="PIRSF" id="PIRSF000495">
    <property type="entry name" value="Amidotransf_hisH"/>
    <property type="match status" value="1"/>
</dbReference>
<dbReference type="EMBL" id="JAXIVS010000005">
    <property type="protein sequence ID" value="MDY7228216.1"/>
    <property type="molecule type" value="Genomic_DNA"/>
</dbReference>
<comment type="function">
    <text evidence="10">IGPS catalyzes the conversion of PRFAR and glutamine to IGP, AICAR and glutamate. The HisH subunit catalyzes the hydrolysis of glutamine to glutamate and ammonia as part of the synthesis of IGP and AICAR. The resulting ammonia molecule is channeled to the active site of HisF.</text>
</comment>
<dbReference type="InterPro" id="IPR029062">
    <property type="entry name" value="Class_I_gatase-like"/>
</dbReference>
<evidence type="ECO:0000259" key="11">
    <source>
        <dbReference type="Pfam" id="PF00117"/>
    </source>
</evidence>
<gene>
    <name evidence="10 12" type="primary">hisH</name>
    <name evidence="12" type="ORF">SYV04_17480</name>
</gene>
<dbReference type="SUPFAM" id="SSF52317">
    <property type="entry name" value="Class I glutamine amidotransferase-like"/>
    <property type="match status" value="1"/>
</dbReference>
<comment type="catalytic activity">
    <reaction evidence="9 10">
        <text>L-glutamine + H2O = L-glutamate + NH4(+)</text>
        <dbReference type="Rhea" id="RHEA:15889"/>
        <dbReference type="ChEBI" id="CHEBI:15377"/>
        <dbReference type="ChEBI" id="CHEBI:28938"/>
        <dbReference type="ChEBI" id="CHEBI:29985"/>
        <dbReference type="ChEBI" id="CHEBI:58359"/>
        <dbReference type="EC" id="3.5.1.2"/>
    </reaction>
</comment>
<evidence type="ECO:0000256" key="2">
    <source>
        <dbReference type="ARBA" id="ARBA00011152"/>
    </source>
</evidence>
<dbReference type="Gene3D" id="3.40.50.880">
    <property type="match status" value="1"/>
</dbReference>
<evidence type="ECO:0000256" key="5">
    <source>
        <dbReference type="ARBA" id="ARBA00022962"/>
    </source>
</evidence>
<sequence length="198" mass="21325">MRRVTLFDYGAGNLHSLAKAIATVVGADVRVQTDPVKALDTDVLVLPGVGAFGAAAARMEPGRQKMRQALENGLPCLGICLGMQLLFEGSDEGEGQGLGVFKGRVTRLRARHVPHIGWNSVDEDAAVQGTKLDTVYYAHSFVCRAEEPEVVVGWTTHEEDRFPASVRRGKVLGVQFHPEKSSTAGVAFVQAFLKEVAP</sequence>
<dbReference type="EC" id="4.3.2.10" evidence="10"/>
<dbReference type="InterPro" id="IPR010139">
    <property type="entry name" value="Imidazole-glycPsynth_HisH"/>
</dbReference>
<keyword evidence="13" id="KW-1185">Reference proteome</keyword>
<evidence type="ECO:0000256" key="4">
    <source>
        <dbReference type="ARBA" id="ARBA00022801"/>
    </source>
</evidence>
<organism evidence="12 13">
    <name type="scientific">Hyalangium rubrum</name>
    <dbReference type="NCBI Taxonomy" id="3103134"/>
    <lineage>
        <taxon>Bacteria</taxon>
        <taxon>Pseudomonadati</taxon>
        <taxon>Myxococcota</taxon>
        <taxon>Myxococcia</taxon>
        <taxon>Myxococcales</taxon>
        <taxon>Cystobacterineae</taxon>
        <taxon>Archangiaceae</taxon>
        <taxon>Hyalangium</taxon>
    </lineage>
</organism>
<comment type="subunit">
    <text evidence="2 10">Heterodimer of HisH and HisF.</text>
</comment>
<keyword evidence="10" id="KW-0963">Cytoplasm</keyword>
<comment type="pathway">
    <text evidence="1 10">Amino-acid biosynthesis; L-histidine biosynthesis; L-histidine from 5-phospho-alpha-D-ribose 1-diphosphate: step 5/9.</text>
</comment>
<dbReference type="InterPro" id="IPR017926">
    <property type="entry name" value="GATASE"/>
</dbReference>
<dbReference type="EC" id="3.5.1.2" evidence="10"/>
<dbReference type="PROSITE" id="PS51273">
    <property type="entry name" value="GATASE_TYPE_1"/>
    <property type="match status" value="1"/>
</dbReference>
<dbReference type="PANTHER" id="PTHR42701">
    <property type="entry name" value="IMIDAZOLE GLYCEROL PHOSPHATE SYNTHASE SUBUNIT HISH"/>
    <property type="match status" value="1"/>
</dbReference>
<feature type="active site" description="Nucleophile" evidence="10">
    <location>
        <position position="80"/>
    </location>
</feature>
<feature type="domain" description="Glutamine amidotransferase" evidence="11">
    <location>
        <begin position="6"/>
        <end position="192"/>
    </location>
</feature>
<dbReference type="HAMAP" id="MF_00278">
    <property type="entry name" value="HisH"/>
    <property type="match status" value="1"/>
</dbReference>
<evidence type="ECO:0000256" key="1">
    <source>
        <dbReference type="ARBA" id="ARBA00005091"/>
    </source>
</evidence>
<proteinExistence type="inferred from homology"/>
<keyword evidence="4 10" id="KW-0378">Hydrolase</keyword>
<evidence type="ECO:0000256" key="10">
    <source>
        <dbReference type="HAMAP-Rule" id="MF_00278"/>
    </source>
</evidence>
<evidence type="ECO:0000256" key="6">
    <source>
        <dbReference type="ARBA" id="ARBA00023102"/>
    </source>
</evidence>
<accession>A0ABU5H418</accession>
<evidence type="ECO:0000256" key="3">
    <source>
        <dbReference type="ARBA" id="ARBA00022605"/>
    </source>
</evidence>
<dbReference type="PANTHER" id="PTHR42701:SF1">
    <property type="entry name" value="IMIDAZOLE GLYCEROL PHOSPHATE SYNTHASE SUBUNIT HISH"/>
    <property type="match status" value="1"/>
</dbReference>
<evidence type="ECO:0000256" key="8">
    <source>
        <dbReference type="ARBA" id="ARBA00047838"/>
    </source>
</evidence>
<evidence type="ECO:0000313" key="13">
    <source>
        <dbReference type="Proteomes" id="UP001291309"/>
    </source>
</evidence>
<dbReference type="RefSeq" id="WP_321546940.1">
    <property type="nucleotide sequence ID" value="NZ_JAXIVS010000005.1"/>
</dbReference>